<evidence type="ECO:0000313" key="2">
    <source>
        <dbReference type="EMBL" id="GHG65340.1"/>
    </source>
</evidence>
<keyword evidence="1" id="KW-0472">Membrane</keyword>
<keyword evidence="3" id="KW-1185">Reference proteome</keyword>
<name>A0ABQ3KWS3_9ALTE</name>
<organism evidence="2 3">
    <name type="scientific">Alishewanella longhuensis</name>
    <dbReference type="NCBI Taxonomy" id="1091037"/>
    <lineage>
        <taxon>Bacteria</taxon>
        <taxon>Pseudomonadati</taxon>
        <taxon>Pseudomonadota</taxon>
        <taxon>Gammaproteobacteria</taxon>
        <taxon>Alteromonadales</taxon>
        <taxon>Alteromonadaceae</taxon>
        <taxon>Alishewanella</taxon>
    </lineage>
</organism>
<gene>
    <name evidence="2" type="ORF">GCM10010919_12600</name>
</gene>
<protein>
    <submittedName>
        <fullName evidence="2">Uncharacterized protein</fullName>
    </submittedName>
</protein>
<dbReference type="Proteomes" id="UP000659697">
    <property type="component" value="Unassembled WGS sequence"/>
</dbReference>
<reference evidence="3" key="1">
    <citation type="journal article" date="2019" name="Int. J. Syst. Evol. Microbiol.">
        <title>The Global Catalogue of Microorganisms (GCM) 10K type strain sequencing project: providing services to taxonomists for standard genome sequencing and annotation.</title>
        <authorList>
            <consortium name="The Broad Institute Genomics Platform"/>
            <consortium name="The Broad Institute Genome Sequencing Center for Infectious Disease"/>
            <person name="Wu L."/>
            <person name="Ma J."/>
        </authorList>
    </citation>
    <scope>NUCLEOTIDE SEQUENCE [LARGE SCALE GENOMIC DNA]</scope>
    <source>
        <strain evidence="3">CGMCC 1.7003</strain>
    </source>
</reference>
<keyword evidence="1" id="KW-1133">Transmembrane helix</keyword>
<accession>A0ABQ3KWS3</accession>
<sequence>MKSARAVSNTDKSVVSGALNLYTLTFLNHITTLVPFYVKSRSITRTNASCSGVDYAYVCLPLYLS</sequence>
<feature type="transmembrane region" description="Helical" evidence="1">
    <location>
        <begin position="20"/>
        <end position="38"/>
    </location>
</feature>
<comment type="caution">
    <text evidence="2">The sequence shown here is derived from an EMBL/GenBank/DDBJ whole genome shotgun (WGS) entry which is preliminary data.</text>
</comment>
<keyword evidence="1" id="KW-0812">Transmembrane</keyword>
<proteinExistence type="predicted"/>
<evidence type="ECO:0000313" key="3">
    <source>
        <dbReference type="Proteomes" id="UP000659697"/>
    </source>
</evidence>
<dbReference type="EMBL" id="BNAO01000002">
    <property type="protein sequence ID" value="GHG65340.1"/>
    <property type="molecule type" value="Genomic_DNA"/>
</dbReference>
<evidence type="ECO:0000256" key="1">
    <source>
        <dbReference type="SAM" id="Phobius"/>
    </source>
</evidence>